<keyword evidence="3" id="KW-1185">Reference proteome</keyword>
<dbReference type="Proteomes" id="UP001501237">
    <property type="component" value="Unassembled WGS sequence"/>
</dbReference>
<evidence type="ECO:0000313" key="2">
    <source>
        <dbReference type="EMBL" id="GAA3231062.1"/>
    </source>
</evidence>
<keyword evidence="1" id="KW-0812">Transmembrane</keyword>
<accession>A0ABP6QHF5</accession>
<feature type="transmembrane region" description="Helical" evidence="1">
    <location>
        <begin position="417"/>
        <end position="435"/>
    </location>
</feature>
<feature type="transmembrane region" description="Helical" evidence="1">
    <location>
        <begin position="441"/>
        <end position="462"/>
    </location>
</feature>
<gene>
    <name evidence="2" type="ORF">GCM10010468_61970</name>
</gene>
<sequence>MRARVVQLQLRGIGPAEALERAGALLANSEEPDLTRLLILDEARSLHAHQEAYEELLRSRFTDAIVSVAVGHGDGTKLELPGSLAQGAGVLWVLNPGGVNWRLAAGAPATRRDSREDRDTGLVRLVEVLTIPEVFDQAHRLLERIPGGVANPGHRLAGAGGGPSEFQLGLLAAIEQTLERRPGPAPAFGGFGRGSGASRPVEFQPGPFTRRVNGCAEALAGAGELAETLPEPSALLGSPSPVRELVVEAGEYLLNVREDLRILLDEAHSTSGLTAAQYETLTRAGIVPLDAEDFDATRTRTALDGYLREALDRETPLPKLSERLSGLADELVPRGSRAHTAALDEACPDSLLERLRSPEPFPGPEPWLPGVGLVAGALAGLTPFGPVSGAVMGVLWTLLVALTVVRGPGGGRAHLGLGLNAAAAVGGGVAAGVLVTGTSPALWPLALVGALAVAITGTLLSWRSRATHWAAEAGLAEAGRSLEELLSVLGRADREWAQATARLNTSDAVVRLRVALDRAAQELEARGADLRRELSGPPNPDPALRRQLGDLVLAVLEPRLRELSSGSPGEHGDAAARATEDLLRLWDDHVSEHGPIEPPPFAVDREPSVAANPHTEDLLRAAAQNPHDVMWQLCSADDLALLDPGHGQVPVVRFAPRSGLAAAAEGRSAAEMVWISSAQHAGVLRLVPIRPGMTSTSWTDEKEAWR</sequence>
<organism evidence="2 3">
    <name type="scientific">Actinocorallia longicatena</name>
    <dbReference type="NCBI Taxonomy" id="111803"/>
    <lineage>
        <taxon>Bacteria</taxon>
        <taxon>Bacillati</taxon>
        <taxon>Actinomycetota</taxon>
        <taxon>Actinomycetes</taxon>
        <taxon>Streptosporangiales</taxon>
        <taxon>Thermomonosporaceae</taxon>
        <taxon>Actinocorallia</taxon>
    </lineage>
</organism>
<proteinExistence type="predicted"/>
<dbReference type="RefSeq" id="WP_344835399.1">
    <property type="nucleotide sequence ID" value="NZ_BAAAUV010000021.1"/>
</dbReference>
<reference evidence="3" key="1">
    <citation type="journal article" date="2019" name="Int. J. Syst. Evol. Microbiol.">
        <title>The Global Catalogue of Microorganisms (GCM) 10K type strain sequencing project: providing services to taxonomists for standard genome sequencing and annotation.</title>
        <authorList>
            <consortium name="The Broad Institute Genomics Platform"/>
            <consortium name="The Broad Institute Genome Sequencing Center for Infectious Disease"/>
            <person name="Wu L."/>
            <person name="Ma J."/>
        </authorList>
    </citation>
    <scope>NUCLEOTIDE SEQUENCE [LARGE SCALE GENOMIC DNA]</scope>
    <source>
        <strain evidence="3">JCM 9377</strain>
    </source>
</reference>
<name>A0ABP6QHF5_9ACTN</name>
<keyword evidence="1" id="KW-0472">Membrane</keyword>
<keyword evidence="1" id="KW-1133">Transmembrane helix</keyword>
<evidence type="ECO:0000313" key="3">
    <source>
        <dbReference type="Proteomes" id="UP001501237"/>
    </source>
</evidence>
<comment type="caution">
    <text evidence="2">The sequence shown here is derived from an EMBL/GenBank/DDBJ whole genome shotgun (WGS) entry which is preliminary data.</text>
</comment>
<evidence type="ECO:0000256" key="1">
    <source>
        <dbReference type="SAM" id="Phobius"/>
    </source>
</evidence>
<protein>
    <submittedName>
        <fullName evidence="2">Uncharacterized protein</fullName>
    </submittedName>
</protein>
<dbReference type="EMBL" id="BAAAUV010000021">
    <property type="protein sequence ID" value="GAA3231062.1"/>
    <property type="molecule type" value="Genomic_DNA"/>
</dbReference>
<feature type="transmembrane region" description="Helical" evidence="1">
    <location>
        <begin position="384"/>
        <end position="405"/>
    </location>
</feature>